<protein>
    <submittedName>
        <fullName evidence="1">Uncharacterized protein</fullName>
    </submittedName>
</protein>
<accession>A0A370HGK4</accession>
<dbReference type="OrthoDB" id="4275342at2"/>
<name>A0A370HGK4_9NOCA</name>
<comment type="caution">
    <text evidence="1">The sequence shown here is derived from an EMBL/GenBank/DDBJ whole genome shotgun (WGS) entry which is preliminary data.</text>
</comment>
<proteinExistence type="predicted"/>
<dbReference type="STRING" id="1210089.GCA_001613165_01962"/>
<dbReference type="RefSeq" id="WP_084519326.1">
    <property type="nucleotide sequence ID" value="NZ_QQAZ01000001.1"/>
</dbReference>
<keyword evidence="2" id="KW-1185">Reference proteome</keyword>
<dbReference type="AlphaFoldDB" id="A0A370HGK4"/>
<evidence type="ECO:0000313" key="2">
    <source>
        <dbReference type="Proteomes" id="UP000255355"/>
    </source>
</evidence>
<gene>
    <name evidence="1" type="ORF">DFR68_101753</name>
</gene>
<dbReference type="Proteomes" id="UP000255355">
    <property type="component" value="Unassembled WGS sequence"/>
</dbReference>
<organism evidence="1 2">
    <name type="scientific">Nocardia mexicana</name>
    <dbReference type="NCBI Taxonomy" id="279262"/>
    <lineage>
        <taxon>Bacteria</taxon>
        <taxon>Bacillati</taxon>
        <taxon>Actinomycetota</taxon>
        <taxon>Actinomycetes</taxon>
        <taxon>Mycobacteriales</taxon>
        <taxon>Nocardiaceae</taxon>
        <taxon>Nocardia</taxon>
    </lineage>
</organism>
<evidence type="ECO:0000313" key="1">
    <source>
        <dbReference type="EMBL" id="RDI55916.1"/>
    </source>
</evidence>
<sequence>MDGEIVLAHPDVEIIAASDVPQLMQQILPQWQAKGLIDRVRRLLPVDPSSACQRLLNAAIADLREKITIAGLDIAGEAAAAHKLPPVKSSDDIESYSTAKIIDLSYRMGLLSRAEWRRLTRTYDIRRDLEHEDSEYEAGIEDCIYIFKTCIEAVLSKDPVTLLKVIEVKDLIQASVPATADARLVEDYSHAPDTRQIEILEFLTSYALDEKNPEIVRQNSYSVLSALAETTRDSVRVGLATKFQERVGREPLTKTHVRVADAAGVLPYLRRAQRSSFFASYNQLLETTGYDFRSNARHGALLRDLIECGGLHSIPPDELIRTLKWLVLCYIGEPGGYGAGIHRRVFYSNSGAPLAMALIERDVDIAREPLAALANDNEVEEALRNEHVARRYQDLLDLVEP</sequence>
<dbReference type="EMBL" id="QQAZ01000001">
    <property type="protein sequence ID" value="RDI55916.1"/>
    <property type="molecule type" value="Genomic_DNA"/>
</dbReference>
<reference evidence="1 2" key="1">
    <citation type="submission" date="2018-07" db="EMBL/GenBank/DDBJ databases">
        <title>Genomic Encyclopedia of Type Strains, Phase IV (KMG-IV): sequencing the most valuable type-strain genomes for metagenomic binning, comparative biology and taxonomic classification.</title>
        <authorList>
            <person name="Goeker M."/>
        </authorList>
    </citation>
    <scope>NUCLEOTIDE SEQUENCE [LARGE SCALE GENOMIC DNA]</scope>
    <source>
        <strain evidence="1 2">DSM 44952</strain>
    </source>
</reference>